<dbReference type="STRING" id="553466.SAMN04487950_1665"/>
<dbReference type="InterPro" id="IPR055346">
    <property type="entry name" value="Fe-S_cluster_assembly_SufBD"/>
</dbReference>
<evidence type="ECO:0000256" key="2">
    <source>
        <dbReference type="SAM" id="MobiDB-lite"/>
    </source>
</evidence>
<evidence type="ECO:0000259" key="3">
    <source>
        <dbReference type="Pfam" id="PF01458"/>
    </source>
</evidence>
<name>A0A1I4D7V8_9EURY</name>
<dbReference type="PANTHER" id="PTHR30508:SF1">
    <property type="entry name" value="UPF0051 PROTEIN ABCI8, CHLOROPLASTIC-RELATED"/>
    <property type="match status" value="1"/>
</dbReference>
<proteinExistence type="inferred from homology"/>
<dbReference type="GO" id="GO:0016226">
    <property type="term" value="P:iron-sulfur cluster assembly"/>
    <property type="evidence" value="ECO:0007669"/>
    <property type="project" value="InterPro"/>
</dbReference>
<evidence type="ECO:0000313" key="5">
    <source>
        <dbReference type="EMBL" id="SFK88910.1"/>
    </source>
</evidence>
<feature type="domain" description="SUF system FeS cluster assembly SufBD N-terminal" evidence="4">
    <location>
        <begin position="150"/>
        <end position="220"/>
    </location>
</feature>
<dbReference type="SUPFAM" id="SSF101960">
    <property type="entry name" value="Stabilizer of iron transporter SufD"/>
    <property type="match status" value="1"/>
</dbReference>
<feature type="domain" description="SUF system FeS cluster assembly SufBD core" evidence="3">
    <location>
        <begin position="223"/>
        <end position="457"/>
    </location>
</feature>
<keyword evidence="6" id="KW-1185">Reference proteome</keyword>
<dbReference type="Proteomes" id="UP000199607">
    <property type="component" value="Unassembled WGS sequence"/>
</dbReference>
<gene>
    <name evidence="5" type="ORF">SAMN04487950_1665</name>
</gene>
<dbReference type="AlphaFoldDB" id="A0A1I4D7V8"/>
<reference evidence="6" key="1">
    <citation type="submission" date="2016-10" db="EMBL/GenBank/DDBJ databases">
        <authorList>
            <person name="Varghese N."/>
            <person name="Submissions S."/>
        </authorList>
    </citation>
    <scope>NUCLEOTIDE SEQUENCE [LARGE SCALE GENOMIC DNA]</scope>
    <source>
        <strain evidence="6">CGMCC 1.7738</strain>
    </source>
</reference>
<dbReference type="InterPro" id="IPR010231">
    <property type="entry name" value="SUF_FeS_clus_asmbl_SufB"/>
</dbReference>
<sequence length="486" mass="54018">MSSEEPQKRELTTAEEHFRTTDSQSRFDFKMAQKSAFQAEKGLNEETVRVISADKGEPEWMLQRRLRALKLYQQMPMPTGWPGQPDLSEVDVDAIVPYIRPDVETRGGVRDWNDLPEEIRDTFDKLGIPEAERNSLSGVGAQYESEIVYQNMREEWEEKGVVFCNMDEAVQKHPELVEEYFMTKCVPPSDNKFAALHGAIWSGGSFVYVPEGVSVDMPVQAYFRMNSAGMGQFEHTLIIAEKGSEVHYIEGCSAPKYSVFNLHSGAVEVFVKEDAHVQYSTVQNWSKNTYNLNTKRAIVGKRGRMEWVSGSMGSKVTMLYPATILNGRGASDNHITIAFASEGQNIDTGAKVYHNAPDTKSTIVSKSISKGGGRTNYRGLVRIGHGATNAACAVECDALMFDNASTSDTMPHIEIHESRVDVAHEATVGKIGDDDIFYLQSRGLSDDAAKQLIVSGFIEPITSELPIEYAVELNRLVELEMEGSLG</sequence>
<dbReference type="RefSeq" id="WP_394327586.1">
    <property type="nucleotide sequence ID" value="NZ_FOTC01000001.1"/>
</dbReference>
<organism evidence="5 6">
    <name type="scientific">Halogranum rubrum</name>
    <dbReference type="NCBI Taxonomy" id="553466"/>
    <lineage>
        <taxon>Archaea</taxon>
        <taxon>Methanobacteriati</taxon>
        <taxon>Methanobacteriota</taxon>
        <taxon>Stenosarchaea group</taxon>
        <taxon>Halobacteria</taxon>
        <taxon>Halobacteriales</taxon>
        <taxon>Haloferacaceae</taxon>
    </lineage>
</organism>
<dbReference type="Pfam" id="PF19295">
    <property type="entry name" value="SufBD_N"/>
    <property type="match status" value="1"/>
</dbReference>
<dbReference type="InterPro" id="IPR045595">
    <property type="entry name" value="SufBD_N"/>
</dbReference>
<dbReference type="InterPro" id="IPR037284">
    <property type="entry name" value="SUF_FeS_clus_asmbl_SufBD_sf"/>
</dbReference>
<dbReference type="EMBL" id="FOTC01000001">
    <property type="protein sequence ID" value="SFK88910.1"/>
    <property type="molecule type" value="Genomic_DNA"/>
</dbReference>
<evidence type="ECO:0000313" key="6">
    <source>
        <dbReference type="Proteomes" id="UP000199607"/>
    </source>
</evidence>
<evidence type="ECO:0000256" key="1">
    <source>
        <dbReference type="ARBA" id="ARBA00043967"/>
    </source>
</evidence>
<comment type="similarity">
    <text evidence="1">Belongs to the iron-sulfur cluster assembly SufBD family.</text>
</comment>
<dbReference type="InterPro" id="IPR000825">
    <property type="entry name" value="SUF_FeS_clus_asmbl_SufBD_core"/>
</dbReference>
<dbReference type="NCBIfam" id="TIGR01980">
    <property type="entry name" value="sufB"/>
    <property type="match status" value="1"/>
</dbReference>
<dbReference type="Pfam" id="PF01458">
    <property type="entry name" value="SUFBD_core"/>
    <property type="match status" value="1"/>
</dbReference>
<evidence type="ECO:0000259" key="4">
    <source>
        <dbReference type="Pfam" id="PF19295"/>
    </source>
</evidence>
<dbReference type="PANTHER" id="PTHR30508">
    <property type="entry name" value="FES CLUSTER ASSEMBLY PROTEIN SUF"/>
    <property type="match status" value="1"/>
</dbReference>
<accession>A0A1I4D7V8</accession>
<protein>
    <submittedName>
        <fullName evidence="5">Iron-regulated ABC transporter membrane component SufB</fullName>
    </submittedName>
</protein>
<feature type="region of interest" description="Disordered" evidence="2">
    <location>
        <begin position="1"/>
        <end position="25"/>
    </location>
</feature>